<comment type="caution">
    <text evidence="1">The sequence shown here is derived from an EMBL/GenBank/DDBJ whole genome shotgun (WGS) entry which is preliminary data.</text>
</comment>
<name>A0ACC4EBS0_PURLI</name>
<proteinExistence type="predicted"/>
<gene>
    <name evidence="1" type="ORF">ACCO45_000032</name>
</gene>
<evidence type="ECO:0000313" key="2">
    <source>
        <dbReference type="Proteomes" id="UP001638806"/>
    </source>
</evidence>
<sequence length="114" mass="13260">MPFSQPPQPLAAQFRSHWQASTADSNLTLHGFRRFKTTHLLNLRYLEAEIAELDHLLYQVSLSLDLGPSERKRPARREENKDVIDVWYLDPDFEVEGIVTNKTLHNFTSPLRDT</sequence>
<accession>A0ACC4EBS0</accession>
<evidence type="ECO:0000313" key="1">
    <source>
        <dbReference type="EMBL" id="KAL3965724.1"/>
    </source>
</evidence>
<protein>
    <submittedName>
        <fullName evidence="1">Uncharacterized protein</fullName>
    </submittedName>
</protein>
<dbReference type="Proteomes" id="UP001638806">
    <property type="component" value="Unassembled WGS sequence"/>
</dbReference>
<organism evidence="1 2">
    <name type="scientific">Purpureocillium lilacinum</name>
    <name type="common">Paecilomyces lilacinus</name>
    <dbReference type="NCBI Taxonomy" id="33203"/>
    <lineage>
        <taxon>Eukaryota</taxon>
        <taxon>Fungi</taxon>
        <taxon>Dikarya</taxon>
        <taxon>Ascomycota</taxon>
        <taxon>Pezizomycotina</taxon>
        <taxon>Sordariomycetes</taxon>
        <taxon>Hypocreomycetidae</taxon>
        <taxon>Hypocreales</taxon>
        <taxon>Ophiocordycipitaceae</taxon>
        <taxon>Purpureocillium</taxon>
    </lineage>
</organism>
<dbReference type="EMBL" id="JBGNUJ010000001">
    <property type="protein sequence ID" value="KAL3965724.1"/>
    <property type="molecule type" value="Genomic_DNA"/>
</dbReference>
<keyword evidence="2" id="KW-1185">Reference proteome</keyword>
<reference evidence="1" key="1">
    <citation type="submission" date="2024-12" db="EMBL/GenBank/DDBJ databases">
        <title>Comparative genomics and development of molecular markers within Purpureocillium lilacinum and among Purpureocillium species.</title>
        <authorList>
            <person name="Yeh Z.-Y."/>
            <person name="Ni N.-T."/>
            <person name="Lo P.-H."/>
            <person name="Mushyakhwo K."/>
            <person name="Lin C.-F."/>
            <person name="Nai Y.-S."/>
        </authorList>
    </citation>
    <scope>NUCLEOTIDE SEQUENCE</scope>
    <source>
        <strain evidence="1">NCHU-NPUST-175</strain>
    </source>
</reference>